<evidence type="ECO:0000256" key="10">
    <source>
        <dbReference type="ARBA" id="ARBA00049514"/>
    </source>
</evidence>
<evidence type="ECO:0000313" key="11">
    <source>
        <dbReference type="EMBL" id="MPL61981.1"/>
    </source>
</evidence>
<dbReference type="PANTHER" id="PTHR11118:SF1">
    <property type="entry name" value="RNA-SPLICING LIGASE RTCB HOMOLOG"/>
    <property type="match status" value="1"/>
</dbReference>
<evidence type="ECO:0000256" key="4">
    <source>
        <dbReference type="ARBA" id="ARBA00022598"/>
    </source>
</evidence>
<dbReference type="Pfam" id="PF01139">
    <property type="entry name" value="RtcB"/>
    <property type="match status" value="1"/>
</dbReference>
<protein>
    <recommendedName>
        <fullName evidence="3">3'-phosphate/5'-hydroxy nucleic acid ligase</fullName>
        <ecNumber evidence="3">6.5.1.8</ecNumber>
    </recommendedName>
</protein>
<evidence type="ECO:0000256" key="9">
    <source>
        <dbReference type="ARBA" id="ARBA00047746"/>
    </source>
</evidence>
<dbReference type="EC" id="6.5.1.8" evidence="3"/>
<evidence type="ECO:0000256" key="6">
    <source>
        <dbReference type="ARBA" id="ARBA00022741"/>
    </source>
</evidence>
<evidence type="ECO:0000256" key="7">
    <source>
        <dbReference type="ARBA" id="ARBA00023134"/>
    </source>
</evidence>
<name>A0A644T7T0_9ZZZZ</name>
<dbReference type="FunFam" id="3.90.1860.10:FF:000001">
    <property type="entry name" value="tRNA-splicing ligase RtcB homolog"/>
    <property type="match status" value="1"/>
</dbReference>
<organism evidence="11">
    <name type="scientific">bioreactor metagenome</name>
    <dbReference type="NCBI Taxonomy" id="1076179"/>
    <lineage>
        <taxon>unclassified sequences</taxon>
        <taxon>metagenomes</taxon>
        <taxon>ecological metagenomes</taxon>
    </lineage>
</organism>
<dbReference type="GO" id="GO:0003972">
    <property type="term" value="F:RNA ligase (ATP) activity"/>
    <property type="evidence" value="ECO:0007669"/>
    <property type="project" value="TreeGrafter"/>
</dbReference>
<evidence type="ECO:0000256" key="3">
    <source>
        <dbReference type="ARBA" id="ARBA00012726"/>
    </source>
</evidence>
<dbReference type="Gene3D" id="3.90.1860.10">
    <property type="entry name" value="tRNA-splicing ligase RtcB"/>
    <property type="match status" value="1"/>
</dbReference>
<comment type="catalytic activity">
    <reaction evidence="9">
        <text>a 3'-end 3'-phospho-ribonucleotide-RNA + a 5'-end dephospho-ribonucleoside-RNA + GTP = a ribonucleotidyl-ribonucleotide-RNA + GMP + diphosphate</text>
        <dbReference type="Rhea" id="RHEA:68076"/>
        <dbReference type="Rhea" id="RHEA-COMP:10463"/>
        <dbReference type="Rhea" id="RHEA-COMP:13936"/>
        <dbReference type="Rhea" id="RHEA-COMP:17355"/>
        <dbReference type="ChEBI" id="CHEBI:33019"/>
        <dbReference type="ChEBI" id="CHEBI:37565"/>
        <dbReference type="ChEBI" id="CHEBI:58115"/>
        <dbReference type="ChEBI" id="CHEBI:83062"/>
        <dbReference type="ChEBI" id="CHEBI:138284"/>
        <dbReference type="ChEBI" id="CHEBI:173118"/>
        <dbReference type="EC" id="6.5.1.8"/>
    </reaction>
</comment>
<keyword evidence="8" id="KW-0464">Manganese</keyword>
<dbReference type="EMBL" id="VSSQ01000016">
    <property type="protein sequence ID" value="MPL61981.1"/>
    <property type="molecule type" value="Genomic_DNA"/>
</dbReference>
<comment type="catalytic activity">
    <reaction evidence="10">
        <text>a 3'-end 2',3'-cyclophospho-ribonucleotide-RNA + a 5'-end dephospho-ribonucleoside-RNA + GTP + H2O = a ribonucleotidyl-ribonucleotide-RNA + GMP + diphosphate + H(+)</text>
        <dbReference type="Rhea" id="RHEA:68080"/>
        <dbReference type="Rhea" id="RHEA-COMP:10464"/>
        <dbReference type="Rhea" id="RHEA-COMP:13936"/>
        <dbReference type="Rhea" id="RHEA-COMP:17355"/>
        <dbReference type="ChEBI" id="CHEBI:15377"/>
        <dbReference type="ChEBI" id="CHEBI:15378"/>
        <dbReference type="ChEBI" id="CHEBI:33019"/>
        <dbReference type="ChEBI" id="CHEBI:37565"/>
        <dbReference type="ChEBI" id="CHEBI:58115"/>
        <dbReference type="ChEBI" id="CHEBI:83064"/>
        <dbReference type="ChEBI" id="CHEBI:138284"/>
        <dbReference type="ChEBI" id="CHEBI:173118"/>
        <dbReference type="EC" id="6.5.1.8"/>
    </reaction>
</comment>
<evidence type="ECO:0000256" key="5">
    <source>
        <dbReference type="ARBA" id="ARBA00022723"/>
    </source>
</evidence>
<comment type="similarity">
    <text evidence="2">Belongs to the RtcB family.</text>
</comment>
<dbReference type="AlphaFoldDB" id="A0A644T7T0"/>
<dbReference type="InterPro" id="IPR036025">
    <property type="entry name" value="RtcB-like_sf"/>
</dbReference>
<gene>
    <name evidence="11" type="primary">rtcB_3</name>
    <name evidence="11" type="ORF">SDC9_07571</name>
</gene>
<keyword evidence="4 11" id="KW-0436">Ligase</keyword>
<proteinExistence type="inferred from homology"/>
<dbReference type="PANTHER" id="PTHR11118">
    <property type="entry name" value="RNA-SPLICING LIGASE RTCB HOMOLOG"/>
    <property type="match status" value="1"/>
</dbReference>
<accession>A0A644T7T0</accession>
<dbReference type="InterPro" id="IPR001233">
    <property type="entry name" value="RtcB"/>
</dbReference>
<keyword evidence="6" id="KW-0547">Nucleotide-binding</keyword>
<keyword evidence="5" id="KW-0479">Metal-binding</keyword>
<dbReference type="GO" id="GO:0006396">
    <property type="term" value="P:RNA processing"/>
    <property type="evidence" value="ECO:0007669"/>
    <property type="project" value="InterPro"/>
</dbReference>
<evidence type="ECO:0000256" key="1">
    <source>
        <dbReference type="ARBA" id="ARBA00001936"/>
    </source>
</evidence>
<dbReference type="GO" id="GO:0046872">
    <property type="term" value="F:metal ion binding"/>
    <property type="evidence" value="ECO:0007669"/>
    <property type="project" value="UniProtKB-KW"/>
</dbReference>
<evidence type="ECO:0000256" key="2">
    <source>
        <dbReference type="ARBA" id="ARBA00008071"/>
    </source>
</evidence>
<comment type="cofactor">
    <cofactor evidence="1">
        <name>Mn(2+)</name>
        <dbReference type="ChEBI" id="CHEBI:29035"/>
    </cofactor>
</comment>
<evidence type="ECO:0000256" key="8">
    <source>
        <dbReference type="ARBA" id="ARBA00023211"/>
    </source>
</evidence>
<sequence>MIFMSIKENITEIRKDVWELSSSYKKEMKVPGRFYLEEEALKHLEDGAIEQIANVACLPGVQKFSIGLPDIHFGYGFPIGGVGAFSARTGVVSPGGVGFDINCGVRMIRTNLTEDDIKPKMKEIVDKLFVNVPSGVGSKGKIRLKDNEIDDVLNFGAEWAVENEYGWEEDLNFLEENGRMLDADSSKVSDKAKKRGIPQLGSLGSGNHFLEVQKIDEIFNEEVAKVFNLEPDTITIMVHSGSRGCGHQVCSDYLRTMDKAYKKHNLNIPDRQLACAPVESKEAQDYFRAMAAAANYAWANRQMMVHWVRETFEGIFNQSAEDMGMSVIYDVAHNIAKKEVHNIKNRNEEVIVHRKGATRAFGPGRVEIPIEYRNVGQPVLIPGTMGTASYILHGTDIAMEETFGSTAHGAGRKLSRTGAKKKFTSDEVKNNLESKGIYVRANSQPVLAEEAPEAYKDVDQVVRTSDSSGIAKLVAKVVPLAVTKG</sequence>
<dbReference type="SUPFAM" id="SSF103365">
    <property type="entry name" value="Hypothetical protein PH1602"/>
    <property type="match status" value="1"/>
</dbReference>
<dbReference type="GO" id="GO:0005525">
    <property type="term" value="F:GTP binding"/>
    <property type="evidence" value="ECO:0007669"/>
    <property type="project" value="UniProtKB-KW"/>
</dbReference>
<keyword evidence="7" id="KW-0342">GTP-binding</keyword>
<comment type="caution">
    <text evidence="11">The sequence shown here is derived from an EMBL/GenBank/DDBJ whole genome shotgun (WGS) entry which is preliminary data.</text>
</comment>
<reference evidence="11" key="1">
    <citation type="submission" date="2019-08" db="EMBL/GenBank/DDBJ databases">
        <authorList>
            <person name="Kucharzyk K."/>
            <person name="Murdoch R.W."/>
            <person name="Higgins S."/>
            <person name="Loffler F."/>
        </authorList>
    </citation>
    <scope>NUCLEOTIDE SEQUENCE</scope>
</reference>
<dbReference type="GO" id="GO:0170057">
    <property type="term" value="F:RNA ligase (GTP) activity"/>
    <property type="evidence" value="ECO:0007669"/>
    <property type="project" value="UniProtKB-EC"/>
</dbReference>